<sequence>MPAETNRRRNLLWALGIFCLILVSFRVYAAKEMDSLPAPFTIEIDGTPIAKAPADAADRTQAHIGTEPAAVFELKDKRLQSDGHILARALSEDRSFSPKKVMWFKADTTVPVYDVVAAQDGEDYSLQFSGAGLMASDGQVFADIMGTNPSRVVVKMQS</sequence>
<evidence type="ECO:0000256" key="1">
    <source>
        <dbReference type="SAM" id="SignalP"/>
    </source>
</evidence>
<gene>
    <name evidence="2" type="ORF">SETTUDRAFT_172567</name>
</gene>
<name>R0IFG1_EXST2</name>
<dbReference type="Gene3D" id="2.80.10.50">
    <property type="match status" value="1"/>
</dbReference>
<evidence type="ECO:0008006" key="4">
    <source>
        <dbReference type="Google" id="ProtNLM"/>
    </source>
</evidence>
<feature type="signal peptide" evidence="1">
    <location>
        <begin position="1"/>
        <end position="29"/>
    </location>
</feature>
<keyword evidence="3" id="KW-1185">Reference proteome</keyword>
<accession>R0IFG1</accession>
<reference evidence="2 3" key="2">
    <citation type="journal article" date="2013" name="PLoS Genet.">
        <title>Comparative genome structure, secondary metabolite, and effector coding capacity across Cochliobolus pathogens.</title>
        <authorList>
            <person name="Condon B.J."/>
            <person name="Leng Y."/>
            <person name="Wu D."/>
            <person name="Bushley K.E."/>
            <person name="Ohm R.A."/>
            <person name="Otillar R."/>
            <person name="Martin J."/>
            <person name="Schackwitz W."/>
            <person name="Grimwood J."/>
            <person name="MohdZainudin N."/>
            <person name="Xue C."/>
            <person name="Wang R."/>
            <person name="Manning V.A."/>
            <person name="Dhillon B."/>
            <person name="Tu Z.J."/>
            <person name="Steffenson B.J."/>
            <person name="Salamov A."/>
            <person name="Sun H."/>
            <person name="Lowry S."/>
            <person name="LaButti K."/>
            <person name="Han J."/>
            <person name="Copeland A."/>
            <person name="Lindquist E."/>
            <person name="Barry K."/>
            <person name="Schmutz J."/>
            <person name="Baker S.E."/>
            <person name="Ciuffetti L.M."/>
            <person name="Grigoriev I.V."/>
            <person name="Zhong S."/>
            <person name="Turgeon B.G."/>
        </authorList>
    </citation>
    <scope>NUCLEOTIDE SEQUENCE [LARGE SCALE GENOMIC DNA]</scope>
    <source>
        <strain evidence="3">28A</strain>
    </source>
</reference>
<dbReference type="Pfam" id="PF16850">
    <property type="entry name" value="Inhibitor_I66"/>
    <property type="match status" value="1"/>
</dbReference>
<dbReference type="GO" id="GO:0004867">
    <property type="term" value="F:serine-type endopeptidase inhibitor activity"/>
    <property type="evidence" value="ECO:0007669"/>
    <property type="project" value="InterPro"/>
</dbReference>
<evidence type="ECO:0000313" key="2">
    <source>
        <dbReference type="EMBL" id="EOA84010.1"/>
    </source>
</evidence>
<protein>
    <recommendedName>
        <fullName evidence="4">LPS export ABC transporter periplasmic protein LptC</fullName>
    </recommendedName>
</protein>
<evidence type="ECO:0000313" key="3">
    <source>
        <dbReference type="Proteomes" id="UP000016935"/>
    </source>
</evidence>
<organism evidence="2 3">
    <name type="scientific">Exserohilum turcicum (strain 28A)</name>
    <name type="common">Northern leaf blight fungus</name>
    <name type="synonym">Setosphaeria turcica</name>
    <dbReference type="NCBI Taxonomy" id="671987"/>
    <lineage>
        <taxon>Eukaryota</taxon>
        <taxon>Fungi</taxon>
        <taxon>Dikarya</taxon>
        <taxon>Ascomycota</taxon>
        <taxon>Pezizomycotina</taxon>
        <taxon>Dothideomycetes</taxon>
        <taxon>Pleosporomycetidae</taxon>
        <taxon>Pleosporales</taxon>
        <taxon>Pleosporineae</taxon>
        <taxon>Pleosporaceae</taxon>
        <taxon>Exserohilum</taxon>
    </lineage>
</organism>
<dbReference type="eggNOG" id="ENOG502SYZV">
    <property type="taxonomic scope" value="Eukaryota"/>
</dbReference>
<dbReference type="OrthoDB" id="3439489at2759"/>
<dbReference type="InterPro" id="IPR031755">
    <property type="entry name" value="Inhibitor_I66"/>
</dbReference>
<dbReference type="GeneID" id="19401189"/>
<dbReference type="Proteomes" id="UP000016935">
    <property type="component" value="Unassembled WGS sequence"/>
</dbReference>
<dbReference type="RefSeq" id="XP_008028434.1">
    <property type="nucleotide sequence ID" value="XM_008030243.1"/>
</dbReference>
<proteinExistence type="predicted"/>
<feature type="chain" id="PRO_5004342344" description="LPS export ABC transporter periplasmic protein LptC" evidence="1">
    <location>
        <begin position="30"/>
        <end position="158"/>
    </location>
</feature>
<dbReference type="EMBL" id="KB908814">
    <property type="protein sequence ID" value="EOA84010.1"/>
    <property type="molecule type" value="Genomic_DNA"/>
</dbReference>
<dbReference type="AlphaFoldDB" id="R0IFG1"/>
<dbReference type="HOGENOM" id="CLU_134552_1_0_1"/>
<reference evidence="2 3" key="1">
    <citation type="journal article" date="2012" name="PLoS Pathog.">
        <title>Diverse lifestyles and strategies of plant pathogenesis encoded in the genomes of eighteen Dothideomycetes fungi.</title>
        <authorList>
            <person name="Ohm R.A."/>
            <person name="Feau N."/>
            <person name="Henrissat B."/>
            <person name="Schoch C.L."/>
            <person name="Horwitz B.A."/>
            <person name="Barry K.W."/>
            <person name="Condon B.J."/>
            <person name="Copeland A.C."/>
            <person name="Dhillon B."/>
            <person name="Glaser F."/>
            <person name="Hesse C.N."/>
            <person name="Kosti I."/>
            <person name="LaButti K."/>
            <person name="Lindquist E.A."/>
            <person name="Lucas S."/>
            <person name="Salamov A.A."/>
            <person name="Bradshaw R.E."/>
            <person name="Ciuffetti L."/>
            <person name="Hamelin R.C."/>
            <person name="Kema G.H.J."/>
            <person name="Lawrence C."/>
            <person name="Scott J.A."/>
            <person name="Spatafora J.W."/>
            <person name="Turgeon B.G."/>
            <person name="de Wit P.J.G.M."/>
            <person name="Zhong S."/>
            <person name="Goodwin S.B."/>
            <person name="Grigoriev I.V."/>
        </authorList>
    </citation>
    <scope>NUCLEOTIDE SEQUENCE [LARGE SCALE GENOMIC DNA]</scope>
    <source>
        <strain evidence="3">28A</strain>
    </source>
</reference>
<keyword evidence="1" id="KW-0732">Signal</keyword>